<evidence type="ECO:0000313" key="3">
    <source>
        <dbReference type="Proteomes" id="UP001162060"/>
    </source>
</evidence>
<evidence type="ECO:0000256" key="1">
    <source>
        <dbReference type="SAM" id="MobiDB-lite"/>
    </source>
</evidence>
<dbReference type="AlphaFoldDB" id="A0AAV1ULN8"/>
<feature type="region of interest" description="Disordered" evidence="1">
    <location>
        <begin position="1"/>
        <end position="44"/>
    </location>
</feature>
<gene>
    <name evidence="2" type="ORF">PM001_LOCUS20581</name>
</gene>
<evidence type="ECO:0000313" key="2">
    <source>
        <dbReference type="EMBL" id="CAK7935431.1"/>
    </source>
</evidence>
<name>A0AAV1ULN8_9STRA</name>
<accession>A0AAV1ULN8</accession>
<protein>
    <submittedName>
        <fullName evidence="2">Uncharacterized protein</fullName>
    </submittedName>
</protein>
<proteinExistence type="predicted"/>
<organism evidence="2 3">
    <name type="scientific">Peronospora matthiolae</name>
    <dbReference type="NCBI Taxonomy" id="2874970"/>
    <lineage>
        <taxon>Eukaryota</taxon>
        <taxon>Sar</taxon>
        <taxon>Stramenopiles</taxon>
        <taxon>Oomycota</taxon>
        <taxon>Peronosporomycetes</taxon>
        <taxon>Peronosporales</taxon>
        <taxon>Peronosporaceae</taxon>
        <taxon>Peronospora</taxon>
    </lineage>
</organism>
<sequence>MSPKHGALRGDTRDGAYAEAAPATGHERVSEHEDYEEKSKQGVAHAVDNAVTRSGDASELLVSMTGITGRLDRLEESQTRLIKAEEGRGRHRDAPMTPPRIHVCLFRLWEVEQECTWTTWKGPMMRRYLLRGDRLKGRCRLVLDSPNIMDPARTFAVKLHQDLEFLICCPKLEDMGTCNIPT</sequence>
<reference evidence="2" key="1">
    <citation type="submission" date="2024-01" db="EMBL/GenBank/DDBJ databases">
        <authorList>
            <person name="Webb A."/>
        </authorList>
    </citation>
    <scope>NUCLEOTIDE SEQUENCE</scope>
    <source>
        <strain evidence="2">Pm1</strain>
    </source>
</reference>
<dbReference type="Proteomes" id="UP001162060">
    <property type="component" value="Unassembled WGS sequence"/>
</dbReference>
<comment type="caution">
    <text evidence="2">The sequence shown here is derived from an EMBL/GenBank/DDBJ whole genome shotgun (WGS) entry which is preliminary data.</text>
</comment>
<feature type="compositionally biased region" description="Basic and acidic residues" evidence="1">
    <location>
        <begin position="25"/>
        <end position="40"/>
    </location>
</feature>
<dbReference type="EMBL" id="CAKLBY020000221">
    <property type="protein sequence ID" value="CAK7935431.1"/>
    <property type="molecule type" value="Genomic_DNA"/>
</dbReference>